<dbReference type="CDD" id="cd02440">
    <property type="entry name" value="AdoMet_MTases"/>
    <property type="match status" value="1"/>
</dbReference>
<proteinExistence type="predicted"/>
<name>A0ABN8VTJ2_9BACT</name>
<accession>A0ABN8VTJ2</accession>
<sequence>MNIQDNAKKYFDENGENWLIDGYEQSGHNYPTALHRVRVTKNILSQLEDVSHLLDVGCGGGQLAFSIAELGVTVTGVDQNEKMIQTAQAALSGMPGPVRDSISFELKSVDQLALENSNHDALTAMGLIGYLKDDETLFKAASKNLRKNGYLIVSFRNRLFNLFSISERTLMEAESGNFARLVEEISQWDEEVDEKTTLDFVTALHAITGQILENKHLLSEPKRLPSETRGKSYASKMEPRQTTPKESIETAQKCGFKQISFSGIHPHFSVPRLNKALPPQVYNRISDSLVPFENSSLSLLWSSVFIGVFQKID</sequence>
<keyword evidence="4" id="KW-1185">Reference proteome</keyword>
<dbReference type="Proteomes" id="UP001157733">
    <property type="component" value="Chromosome"/>
</dbReference>
<evidence type="ECO:0000313" key="4">
    <source>
        <dbReference type="Proteomes" id="UP001157733"/>
    </source>
</evidence>
<dbReference type="Pfam" id="PF08241">
    <property type="entry name" value="Methyltransf_11"/>
    <property type="match status" value="1"/>
</dbReference>
<gene>
    <name evidence="3" type="ORF">NSPWAT_0159</name>
</gene>
<organism evidence="3 4">
    <name type="scientific">Nitrospina watsonii</name>
    <dbReference type="NCBI Taxonomy" id="1323948"/>
    <lineage>
        <taxon>Bacteria</taxon>
        <taxon>Pseudomonadati</taxon>
        <taxon>Nitrospinota/Tectimicrobiota group</taxon>
        <taxon>Nitrospinota</taxon>
        <taxon>Nitrospinia</taxon>
        <taxon>Nitrospinales</taxon>
        <taxon>Nitrospinaceae</taxon>
        <taxon>Nitrospina</taxon>
    </lineage>
</organism>
<evidence type="ECO:0000313" key="3">
    <source>
        <dbReference type="EMBL" id="CAI2717018.1"/>
    </source>
</evidence>
<dbReference type="GO" id="GO:0032259">
    <property type="term" value="P:methylation"/>
    <property type="evidence" value="ECO:0007669"/>
    <property type="project" value="UniProtKB-KW"/>
</dbReference>
<feature type="domain" description="Methyltransferase type 11" evidence="2">
    <location>
        <begin position="54"/>
        <end position="153"/>
    </location>
</feature>
<dbReference type="PANTHER" id="PTHR43464">
    <property type="entry name" value="METHYLTRANSFERASE"/>
    <property type="match status" value="1"/>
</dbReference>
<dbReference type="EMBL" id="OX336137">
    <property type="protein sequence ID" value="CAI2717018.1"/>
    <property type="molecule type" value="Genomic_DNA"/>
</dbReference>
<dbReference type="InterPro" id="IPR029063">
    <property type="entry name" value="SAM-dependent_MTases_sf"/>
</dbReference>
<evidence type="ECO:0000259" key="2">
    <source>
        <dbReference type="Pfam" id="PF08241"/>
    </source>
</evidence>
<evidence type="ECO:0000256" key="1">
    <source>
        <dbReference type="SAM" id="MobiDB-lite"/>
    </source>
</evidence>
<keyword evidence="3" id="KW-0808">Transferase</keyword>
<dbReference type="RefSeq" id="WP_282009992.1">
    <property type="nucleotide sequence ID" value="NZ_OX336137.1"/>
</dbReference>
<protein>
    <submittedName>
        <fullName evidence="3">Menaquinone biosynthesis methyltransferase related protein</fullName>
    </submittedName>
</protein>
<dbReference type="Gene3D" id="3.40.50.150">
    <property type="entry name" value="Vaccinia Virus protein VP39"/>
    <property type="match status" value="1"/>
</dbReference>
<reference evidence="3 4" key="1">
    <citation type="submission" date="2022-09" db="EMBL/GenBank/DDBJ databases">
        <authorList>
            <person name="Kop L."/>
        </authorList>
    </citation>
    <scope>NUCLEOTIDE SEQUENCE [LARGE SCALE GENOMIC DNA]</scope>
    <source>
        <strain evidence="3 4">347</strain>
    </source>
</reference>
<dbReference type="InterPro" id="IPR013216">
    <property type="entry name" value="Methyltransf_11"/>
</dbReference>
<keyword evidence="3" id="KW-0489">Methyltransferase</keyword>
<feature type="region of interest" description="Disordered" evidence="1">
    <location>
        <begin position="223"/>
        <end position="246"/>
    </location>
</feature>
<dbReference type="PANTHER" id="PTHR43464:SF65">
    <property type="entry name" value="METHYLTRANSFERASE DOMAIN-CONTAINING PROTEIN"/>
    <property type="match status" value="1"/>
</dbReference>
<dbReference type="SUPFAM" id="SSF53335">
    <property type="entry name" value="S-adenosyl-L-methionine-dependent methyltransferases"/>
    <property type="match status" value="1"/>
</dbReference>
<dbReference type="GO" id="GO:0008168">
    <property type="term" value="F:methyltransferase activity"/>
    <property type="evidence" value="ECO:0007669"/>
    <property type="project" value="UniProtKB-KW"/>
</dbReference>